<gene>
    <name evidence="2" type="ORF">TBIB3V08_LOCUS7931</name>
</gene>
<feature type="domain" description="HIT-type" evidence="1">
    <location>
        <begin position="11"/>
        <end position="35"/>
    </location>
</feature>
<organism evidence="2">
    <name type="scientific">Timema bartmani</name>
    <dbReference type="NCBI Taxonomy" id="61472"/>
    <lineage>
        <taxon>Eukaryota</taxon>
        <taxon>Metazoa</taxon>
        <taxon>Ecdysozoa</taxon>
        <taxon>Arthropoda</taxon>
        <taxon>Hexapoda</taxon>
        <taxon>Insecta</taxon>
        <taxon>Pterygota</taxon>
        <taxon>Neoptera</taxon>
        <taxon>Polyneoptera</taxon>
        <taxon>Phasmatodea</taxon>
        <taxon>Timematodea</taxon>
        <taxon>Timematoidea</taxon>
        <taxon>Timematidae</taxon>
        <taxon>Timema</taxon>
    </lineage>
</organism>
<dbReference type="InterPro" id="IPR007529">
    <property type="entry name" value="Znf_HIT"/>
</dbReference>
<dbReference type="Gene3D" id="3.30.60.190">
    <property type="match status" value="1"/>
</dbReference>
<dbReference type="InterPro" id="IPR039646">
    <property type="entry name" value="ZNHIT2"/>
</dbReference>
<dbReference type="EMBL" id="OD567387">
    <property type="protein sequence ID" value="CAD7445580.1"/>
    <property type="molecule type" value="Genomic_DNA"/>
</dbReference>
<evidence type="ECO:0000259" key="1">
    <source>
        <dbReference type="Pfam" id="PF04438"/>
    </source>
</evidence>
<dbReference type="CDD" id="cd23024">
    <property type="entry name" value="zf-HIT_ZNHIT2-3"/>
    <property type="match status" value="1"/>
</dbReference>
<dbReference type="SUPFAM" id="SSF144232">
    <property type="entry name" value="HIT/MYND zinc finger-like"/>
    <property type="match status" value="1"/>
</dbReference>
<dbReference type="AlphaFoldDB" id="A0A7R9F2N0"/>
<accession>A0A7R9F2N0</accession>
<evidence type="ECO:0000313" key="2">
    <source>
        <dbReference type="EMBL" id="CAD7445580.1"/>
    </source>
</evidence>
<reference evidence="2" key="1">
    <citation type="submission" date="2020-11" db="EMBL/GenBank/DDBJ databases">
        <authorList>
            <person name="Tran Van P."/>
        </authorList>
    </citation>
    <scope>NUCLEOTIDE SEQUENCE</scope>
</reference>
<name>A0A7R9F2N0_9NEOP</name>
<dbReference type="PANTHER" id="PTHR15555:SF0">
    <property type="entry name" value="ZINC FINGER HIT DOMAIN-CONTAINING PROTEIN 2"/>
    <property type="match status" value="1"/>
</dbReference>
<sequence>MLGQMGATPSGCHEKPKSYVCPRCHLPYCSLTCYRSQQHLQCSESFYQEAVKEELEHSTFSEDSNKIVNALQQVHEQSTSLGNNSQNHVLPWQTLSADDGGCSDVEGSLDSDDEDEASGEIPSLHERLQGVNLEDSDQVWESLTLSEQKVFINLCSSDEGKKLQELWQPWWYCKEQRNPFSEMDGSLVDSFTNLECICPKIFGEIPDFPSSLTPSPCVPNNIVNVLAAYTAVVRLEDGMHNTNVSSASWTLANISTVLSCNENFESVDAAISSVCSQVGKLGCTLPDIDAVVQKDVKTILHGAYEEHQHLFVLSALSDTHNVLSKASKTVKKALSPPAVLGVYKQLPLLDLLDTRAEALVPSSLACRDRGGVFPSYFYLHPNVAAAKKQADYIVNKVNGIPWDSGDVDFNLLESLISRATMRVETVDVKGSLKRSNIIEGQDVCTRKAKPVKPLAITSIFNTLFPLDEVNAKRVIIGMSVKNSFTPYVQLEKCGGNCAVFNHTEWQELGNYKSVISKFFSNTQPSQNISLTNHEISLRRLCGDHMVVISEKQDAGLKRVVYLAPSWARLCEVWDLIDRRDMWSTPVA</sequence>
<dbReference type="Pfam" id="PF04438">
    <property type="entry name" value="zf-HIT"/>
    <property type="match status" value="1"/>
</dbReference>
<proteinExistence type="predicted"/>
<protein>
    <recommendedName>
        <fullName evidence="1">HIT-type domain-containing protein</fullName>
    </recommendedName>
</protein>
<dbReference type="PANTHER" id="PTHR15555">
    <property type="entry name" value="ZINC FINGER HIT DOMAIN CONTAINING PROTEIN 2 PROTEIN FON -RELATED"/>
    <property type="match status" value="1"/>
</dbReference>